<dbReference type="Gene3D" id="1.10.630.10">
    <property type="entry name" value="Cytochrome P450"/>
    <property type="match status" value="1"/>
</dbReference>
<dbReference type="InterPro" id="IPR001128">
    <property type="entry name" value="Cyt_P450"/>
</dbReference>
<protein>
    <submittedName>
        <fullName evidence="7">Cytochrome</fullName>
    </submittedName>
</protein>
<dbReference type="InterPro" id="IPR002403">
    <property type="entry name" value="Cyt_P450_E_grp-IV"/>
</dbReference>
<comment type="similarity">
    <text evidence="2">Belongs to the cytochrome P450 family.</text>
</comment>
<dbReference type="GO" id="GO:0046872">
    <property type="term" value="F:metal ion binding"/>
    <property type="evidence" value="ECO:0007669"/>
    <property type="project" value="UniProtKB-KW"/>
</dbReference>
<dbReference type="Proteomes" id="UP001604277">
    <property type="component" value="Unassembled WGS sequence"/>
</dbReference>
<evidence type="ECO:0000256" key="5">
    <source>
        <dbReference type="ARBA" id="ARBA00023004"/>
    </source>
</evidence>
<dbReference type="SUPFAM" id="SSF48264">
    <property type="entry name" value="Cytochrome P450"/>
    <property type="match status" value="1"/>
</dbReference>
<evidence type="ECO:0000313" key="8">
    <source>
        <dbReference type="Proteomes" id="UP001604277"/>
    </source>
</evidence>
<dbReference type="Pfam" id="PF00067">
    <property type="entry name" value="p450"/>
    <property type="match status" value="1"/>
</dbReference>
<evidence type="ECO:0000256" key="4">
    <source>
        <dbReference type="ARBA" id="ARBA00023002"/>
    </source>
</evidence>
<dbReference type="PANTHER" id="PTHR24296">
    <property type="entry name" value="CYTOCHROME P450"/>
    <property type="match status" value="1"/>
</dbReference>
<comment type="cofactor">
    <cofactor evidence="1 6">
        <name>heme</name>
        <dbReference type="ChEBI" id="CHEBI:30413"/>
    </cofactor>
</comment>
<dbReference type="PRINTS" id="PR00465">
    <property type="entry name" value="EP450IV"/>
</dbReference>
<evidence type="ECO:0000256" key="6">
    <source>
        <dbReference type="PIRSR" id="PIRSR602403-1"/>
    </source>
</evidence>
<keyword evidence="8" id="KW-1185">Reference proteome</keyword>
<feature type="binding site" description="axial binding residue" evidence="6">
    <location>
        <position position="93"/>
    </location>
    <ligand>
        <name>heme</name>
        <dbReference type="ChEBI" id="CHEBI:30413"/>
    </ligand>
    <ligandPart>
        <name>Fe</name>
        <dbReference type="ChEBI" id="CHEBI:18248"/>
    </ligandPart>
</feature>
<accession>A0ABD1WFS5</accession>
<dbReference type="InterPro" id="IPR036396">
    <property type="entry name" value="Cyt_P450_sf"/>
</dbReference>
<sequence length="152" mass="17450">MQYLHAALTETLRLYPAVPVDGRCTETDDTLLDGFKLKKGDGVYYMAYAMGRMSYIWGDDAEDFRPDRWLRNGIFKPESPFKFIAFNASPRTCLGKDLAYRQMKIVSATLVHFFRFKLENDAENVTYRTMLALHIKGGLNIHALPRTGFVKV</sequence>
<dbReference type="AlphaFoldDB" id="A0ABD1WFS5"/>
<dbReference type="GO" id="GO:0016491">
    <property type="term" value="F:oxidoreductase activity"/>
    <property type="evidence" value="ECO:0007669"/>
    <property type="project" value="UniProtKB-KW"/>
</dbReference>
<dbReference type="PRINTS" id="PR00385">
    <property type="entry name" value="P450"/>
</dbReference>
<reference evidence="8" key="1">
    <citation type="submission" date="2024-07" db="EMBL/GenBank/DDBJ databases">
        <title>Two chromosome-level genome assemblies of Korean endemic species Abeliophyllum distichum and Forsythia ovata (Oleaceae).</title>
        <authorList>
            <person name="Jang H."/>
        </authorList>
    </citation>
    <scope>NUCLEOTIDE SEQUENCE [LARGE SCALE GENOMIC DNA]</scope>
</reference>
<evidence type="ECO:0000256" key="1">
    <source>
        <dbReference type="ARBA" id="ARBA00001971"/>
    </source>
</evidence>
<keyword evidence="3 6" id="KW-0479">Metal-binding</keyword>
<name>A0ABD1WFS5_9LAMI</name>
<evidence type="ECO:0000256" key="2">
    <source>
        <dbReference type="ARBA" id="ARBA00010617"/>
    </source>
</evidence>
<comment type="caution">
    <text evidence="7">The sequence shown here is derived from an EMBL/GenBank/DDBJ whole genome shotgun (WGS) entry which is preliminary data.</text>
</comment>
<keyword evidence="6" id="KW-0349">Heme</keyword>
<evidence type="ECO:0000256" key="3">
    <source>
        <dbReference type="ARBA" id="ARBA00022723"/>
    </source>
</evidence>
<gene>
    <name evidence="7" type="ORF">Fot_10074</name>
</gene>
<proteinExistence type="inferred from homology"/>
<dbReference type="EMBL" id="JBFOLJ010000003">
    <property type="protein sequence ID" value="KAL2548544.1"/>
    <property type="molecule type" value="Genomic_DNA"/>
</dbReference>
<keyword evidence="4" id="KW-0560">Oxidoreductase</keyword>
<keyword evidence="5 6" id="KW-0408">Iron</keyword>
<evidence type="ECO:0000313" key="7">
    <source>
        <dbReference type="EMBL" id="KAL2548544.1"/>
    </source>
</evidence>
<organism evidence="7 8">
    <name type="scientific">Forsythia ovata</name>
    <dbReference type="NCBI Taxonomy" id="205694"/>
    <lineage>
        <taxon>Eukaryota</taxon>
        <taxon>Viridiplantae</taxon>
        <taxon>Streptophyta</taxon>
        <taxon>Embryophyta</taxon>
        <taxon>Tracheophyta</taxon>
        <taxon>Spermatophyta</taxon>
        <taxon>Magnoliopsida</taxon>
        <taxon>eudicotyledons</taxon>
        <taxon>Gunneridae</taxon>
        <taxon>Pentapetalae</taxon>
        <taxon>asterids</taxon>
        <taxon>lamiids</taxon>
        <taxon>Lamiales</taxon>
        <taxon>Oleaceae</taxon>
        <taxon>Forsythieae</taxon>
        <taxon>Forsythia</taxon>
    </lineage>
</organism>